<keyword evidence="1" id="KW-0863">Zinc-finger</keyword>
<keyword evidence="1" id="KW-0479">Metal-binding</keyword>
<dbReference type="PROSITE" id="PS50158">
    <property type="entry name" value="ZF_CCHC"/>
    <property type="match status" value="1"/>
</dbReference>
<reference evidence="4" key="2">
    <citation type="journal article" date="2015" name="Data Brief">
        <title>Shoot transcriptome of the giant reed, Arundo donax.</title>
        <authorList>
            <person name="Barrero R.A."/>
            <person name="Guerrero F.D."/>
            <person name="Moolhuijzen P."/>
            <person name="Goolsby J.A."/>
            <person name="Tidwell J."/>
            <person name="Bellgard S.E."/>
            <person name="Bellgard M.I."/>
        </authorList>
    </citation>
    <scope>NUCLEOTIDE SEQUENCE</scope>
    <source>
        <tissue evidence="4">Shoot tissue taken approximately 20 cm above the soil surface</tissue>
    </source>
</reference>
<reference evidence="4" key="1">
    <citation type="submission" date="2014-09" db="EMBL/GenBank/DDBJ databases">
        <authorList>
            <person name="Magalhaes I.L.F."/>
            <person name="Oliveira U."/>
            <person name="Santos F.R."/>
            <person name="Vidigal T.H.D.A."/>
            <person name="Brescovit A.D."/>
            <person name="Santos A.J."/>
        </authorList>
    </citation>
    <scope>NUCLEOTIDE SEQUENCE</scope>
    <source>
        <tissue evidence="4">Shoot tissue taken approximately 20 cm above the soil surface</tissue>
    </source>
</reference>
<dbReference type="SMART" id="SM00343">
    <property type="entry name" value="ZnF_C2HC"/>
    <property type="match status" value="1"/>
</dbReference>
<evidence type="ECO:0000256" key="2">
    <source>
        <dbReference type="SAM" id="MobiDB-lite"/>
    </source>
</evidence>
<dbReference type="Gene3D" id="4.10.60.10">
    <property type="entry name" value="Zinc finger, CCHC-type"/>
    <property type="match status" value="1"/>
</dbReference>
<dbReference type="GO" id="GO:0003676">
    <property type="term" value="F:nucleic acid binding"/>
    <property type="evidence" value="ECO:0007669"/>
    <property type="project" value="InterPro"/>
</dbReference>
<feature type="compositionally biased region" description="Basic and acidic residues" evidence="2">
    <location>
        <begin position="90"/>
        <end position="99"/>
    </location>
</feature>
<protein>
    <recommendedName>
        <fullName evidence="3">CCHC-type domain-containing protein</fullName>
    </recommendedName>
</protein>
<feature type="domain" description="CCHC-type" evidence="3">
    <location>
        <begin position="24"/>
        <end position="39"/>
    </location>
</feature>
<dbReference type="Pfam" id="PF00098">
    <property type="entry name" value="zf-CCHC"/>
    <property type="match status" value="1"/>
</dbReference>
<keyword evidence="1" id="KW-0862">Zinc</keyword>
<feature type="compositionally biased region" description="Basic residues" evidence="2">
    <location>
        <begin position="42"/>
        <end position="51"/>
    </location>
</feature>
<feature type="compositionally biased region" description="Basic and acidic residues" evidence="2">
    <location>
        <begin position="30"/>
        <end position="39"/>
    </location>
</feature>
<name>A0A0A9B7Z1_ARUDO</name>
<evidence type="ECO:0000259" key="3">
    <source>
        <dbReference type="PROSITE" id="PS50158"/>
    </source>
</evidence>
<dbReference type="EMBL" id="GBRH01240555">
    <property type="protein sequence ID" value="JAD57340.1"/>
    <property type="molecule type" value="Transcribed_RNA"/>
</dbReference>
<accession>A0A0A9B7Z1</accession>
<evidence type="ECO:0000313" key="4">
    <source>
        <dbReference type="EMBL" id="JAD57340.1"/>
    </source>
</evidence>
<feature type="region of interest" description="Disordered" evidence="2">
    <location>
        <begin position="30"/>
        <end position="99"/>
    </location>
</feature>
<dbReference type="SUPFAM" id="SSF57756">
    <property type="entry name" value="Retrovirus zinc finger-like domains"/>
    <property type="match status" value="1"/>
</dbReference>
<dbReference type="AlphaFoldDB" id="A0A0A9B7Z1"/>
<proteinExistence type="predicted"/>
<dbReference type="InterPro" id="IPR001878">
    <property type="entry name" value="Znf_CCHC"/>
</dbReference>
<organism evidence="4">
    <name type="scientific">Arundo donax</name>
    <name type="common">Giant reed</name>
    <name type="synonym">Donax arundinaceus</name>
    <dbReference type="NCBI Taxonomy" id="35708"/>
    <lineage>
        <taxon>Eukaryota</taxon>
        <taxon>Viridiplantae</taxon>
        <taxon>Streptophyta</taxon>
        <taxon>Embryophyta</taxon>
        <taxon>Tracheophyta</taxon>
        <taxon>Spermatophyta</taxon>
        <taxon>Magnoliopsida</taxon>
        <taxon>Liliopsida</taxon>
        <taxon>Poales</taxon>
        <taxon>Poaceae</taxon>
        <taxon>PACMAD clade</taxon>
        <taxon>Arundinoideae</taxon>
        <taxon>Arundineae</taxon>
        <taxon>Arundo</taxon>
    </lineage>
</organism>
<dbReference type="InterPro" id="IPR036875">
    <property type="entry name" value="Znf_CCHC_sf"/>
</dbReference>
<sequence>MREDASSPSHPAFVATRVKEDRECYNCGDTRHLIRDCPKPPKSNRGRRRGNSKGALRDGRGYGGRGGYTANVASTKEELSKSVEASSMEFGEKAIERKD</sequence>
<evidence type="ECO:0000256" key="1">
    <source>
        <dbReference type="PROSITE-ProRule" id="PRU00047"/>
    </source>
</evidence>
<dbReference type="GO" id="GO:0008270">
    <property type="term" value="F:zinc ion binding"/>
    <property type="evidence" value="ECO:0007669"/>
    <property type="project" value="UniProtKB-KW"/>
</dbReference>